<reference evidence="2" key="1">
    <citation type="journal article" date="2020" name="New Phytol.">
        <title>Comparative genomics reveals dynamic genome evolution in host specialist ectomycorrhizal fungi.</title>
        <authorList>
            <person name="Lofgren L.A."/>
            <person name="Nguyen N.H."/>
            <person name="Vilgalys R."/>
            <person name="Ruytinx J."/>
            <person name="Liao H.L."/>
            <person name="Branco S."/>
            <person name="Kuo A."/>
            <person name="LaButti K."/>
            <person name="Lipzen A."/>
            <person name="Andreopoulos W."/>
            <person name="Pangilinan J."/>
            <person name="Riley R."/>
            <person name="Hundley H."/>
            <person name="Na H."/>
            <person name="Barry K."/>
            <person name="Grigoriev I.V."/>
            <person name="Stajich J.E."/>
            <person name="Kennedy P.G."/>
        </authorList>
    </citation>
    <scope>NUCLEOTIDE SEQUENCE</scope>
    <source>
        <strain evidence="2">MN1</strain>
    </source>
</reference>
<proteinExistence type="predicted"/>
<evidence type="ECO:0000259" key="1">
    <source>
        <dbReference type="Pfam" id="PF20151"/>
    </source>
</evidence>
<dbReference type="InterPro" id="IPR045340">
    <property type="entry name" value="DUF6533"/>
</dbReference>
<sequence>MSFMSNSSKFWPVEYDDLHFRFNCKSLVSFVHVLRVHSRTLAVASTAIIFYDYGLVFTREVELIWRQRWKLTTVLYIIARYLGLAIAM</sequence>
<dbReference type="Pfam" id="PF20151">
    <property type="entry name" value="DUF6533"/>
    <property type="match status" value="1"/>
</dbReference>
<name>A0A9P7JBT3_9AGAM</name>
<dbReference type="GeneID" id="64637074"/>
<dbReference type="OrthoDB" id="2692685at2759"/>
<protein>
    <recommendedName>
        <fullName evidence="1">DUF6533 domain-containing protein</fullName>
    </recommendedName>
</protein>
<gene>
    <name evidence="2" type="ORF">BJ212DRAFT_381570</name>
</gene>
<dbReference type="EMBL" id="JABBWG010000022">
    <property type="protein sequence ID" value="KAG1813890.1"/>
    <property type="molecule type" value="Genomic_DNA"/>
</dbReference>
<evidence type="ECO:0000313" key="3">
    <source>
        <dbReference type="Proteomes" id="UP000807769"/>
    </source>
</evidence>
<feature type="domain" description="DUF6533" evidence="1">
    <location>
        <begin position="41"/>
        <end position="85"/>
    </location>
</feature>
<accession>A0A9P7JBT3</accession>
<dbReference type="AlphaFoldDB" id="A0A9P7JBT3"/>
<dbReference type="Proteomes" id="UP000807769">
    <property type="component" value="Unassembled WGS sequence"/>
</dbReference>
<keyword evidence="3" id="KW-1185">Reference proteome</keyword>
<comment type="caution">
    <text evidence="2">The sequence shown here is derived from an EMBL/GenBank/DDBJ whole genome shotgun (WGS) entry which is preliminary data.</text>
</comment>
<organism evidence="2 3">
    <name type="scientific">Suillus subaureus</name>
    <dbReference type="NCBI Taxonomy" id="48587"/>
    <lineage>
        <taxon>Eukaryota</taxon>
        <taxon>Fungi</taxon>
        <taxon>Dikarya</taxon>
        <taxon>Basidiomycota</taxon>
        <taxon>Agaricomycotina</taxon>
        <taxon>Agaricomycetes</taxon>
        <taxon>Agaricomycetidae</taxon>
        <taxon>Boletales</taxon>
        <taxon>Suillineae</taxon>
        <taxon>Suillaceae</taxon>
        <taxon>Suillus</taxon>
    </lineage>
</organism>
<dbReference type="RefSeq" id="XP_041191526.1">
    <property type="nucleotide sequence ID" value="XM_041343058.1"/>
</dbReference>
<evidence type="ECO:0000313" key="2">
    <source>
        <dbReference type="EMBL" id="KAG1813890.1"/>
    </source>
</evidence>